<evidence type="ECO:0000256" key="1">
    <source>
        <dbReference type="SAM" id="Phobius"/>
    </source>
</evidence>
<dbReference type="EMBL" id="LSRX01000141">
    <property type="protein sequence ID" value="OLQ07321.1"/>
    <property type="molecule type" value="Genomic_DNA"/>
</dbReference>
<dbReference type="OrthoDB" id="423162at2759"/>
<keyword evidence="1" id="KW-1133">Transmembrane helix</keyword>
<feature type="transmembrane region" description="Helical" evidence="1">
    <location>
        <begin position="754"/>
        <end position="770"/>
    </location>
</feature>
<feature type="transmembrane region" description="Helical" evidence="1">
    <location>
        <begin position="485"/>
        <end position="510"/>
    </location>
</feature>
<dbReference type="Proteomes" id="UP000186817">
    <property type="component" value="Unassembled WGS sequence"/>
</dbReference>
<sequence>MGIRAFSTGEGVSFKLLRSSELNLALGDWVAKGEAIHATGGPLRQLPVPHFLRIWCCLEVTGGLRPVTMLRARRGGALRDTVETAGQAVPTPPSHQGGPKVAEIGLKRGGILLEELVSAAELMLGKVGSAGYEGWSVDIFLCRDARRALRGWFIAHRCGEEEPWCNAAWAGVCSCKTWTQKWDPTIDAFVSAEGSVKCERLALCFHKAGFRALPALDFWESAMSRGSEALDMIRHRPVFLVPHPATKVDEVCGLAWGSFGHSCMEAPSAMVGREEMEQGGLQVELEPELLRGIPLHVALSGWGKHWADNGSGSIGTDADASQSSYSLSRATQDFDNFLSHDWETSRWEKLLAMMLLFNTKPAALVASVASVLTAAASIFAGRSIQVFLPVVSYFCFWIALCFAQRGFAMVSRPKMVFLDKLCISQDDAVLKQKGILGLAAFLDRSKKLTILWSPRYFSRLWCCYELATFLRHSTRQSIEIMPTKLAVLFFGLFCSTQFISLLYALAVVVLANQAVGQSQRIVEMVTITSITSIAFLLPAVLCLHAGIGVAGSMGELENQLRAFRIQNCRCFCCSVDHIHPETKAPLPCDRELILEAVKKWYFEDISSPQEKASDEPHWEKFNQTAQQELLPLVLDSVGTGLCMSYFSTLVCAASIPTLVFWLPTVYIEGAHYFEGSHLMVWWVRCCMHWATFPLGSLWYFQVYWWLCLLGLRAEKCWQGKRKLISCLLLLPLSFFGLGPIYVVEFTRAATETPSLLPVLPFSLLLAAVFSQRCRLPGARSTDRRTSAQPAEQKKEANEVVDATIHANLPRCETAADGDLVSWTF</sequence>
<name>A0A1Q9EIZ0_SYMMI</name>
<comment type="caution">
    <text evidence="2">The sequence shown here is derived from an EMBL/GenBank/DDBJ whole genome shotgun (WGS) entry which is preliminary data.</text>
</comment>
<accession>A0A1Q9EIZ0</accession>
<feature type="transmembrane region" description="Helical" evidence="1">
    <location>
        <begin position="687"/>
        <end position="711"/>
    </location>
</feature>
<organism evidence="2 3">
    <name type="scientific">Symbiodinium microadriaticum</name>
    <name type="common">Dinoflagellate</name>
    <name type="synonym">Zooxanthella microadriatica</name>
    <dbReference type="NCBI Taxonomy" id="2951"/>
    <lineage>
        <taxon>Eukaryota</taxon>
        <taxon>Sar</taxon>
        <taxon>Alveolata</taxon>
        <taxon>Dinophyceae</taxon>
        <taxon>Suessiales</taxon>
        <taxon>Symbiodiniaceae</taxon>
        <taxon>Symbiodinium</taxon>
    </lineage>
</organism>
<proteinExistence type="predicted"/>
<keyword evidence="3" id="KW-1185">Reference proteome</keyword>
<evidence type="ECO:0000313" key="2">
    <source>
        <dbReference type="EMBL" id="OLQ07321.1"/>
    </source>
</evidence>
<feature type="transmembrane region" description="Helical" evidence="1">
    <location>
        <begin position="362"/>
        <end position="380"/>
    </location>
</feature>
<evidence type="ECO:0000313" key="3">
    <source>
        <dbReference type="Proteomes" id="UP000186817"/>
    </source>
</evidence>
<protein>
    <submittedName>
        <fullName evidence="2">Uncharacterized protein</fullName>
    </submittedName>
</protein>
<keyword evidence="1" id="KW-0472">Membrane</keyword>
<feature type="transmembrane region" description="Helical" evidence="1">
    <location>
        <begin position="645"/>
        <end position="667"/>
    </location>
</feature>
<feature type="transmembrane region" description="Helical" evidence="1">
    <location>
        <begin position="386"/>
        <end position="407"/>
    </location>
</feature>
<gene>
    <name evidence="2" type="ORF">AK812_SmicGene9287</name>
</gene>
<dbReference type="AlphaFoldDB" id="A0A1Q9EIZ0"/>
<reference evidence="2 3" key="1">
    <citation type="submission" date="2016-02" db="EMBL/GenBank/DDBJ databases">
        <title>Genome analysis of coral dinoflagellate symbionts highlights evolutionary adaptations to a symbiotic lifestyle.</title>
        <authorList>
            <person name="Aranda M."/>
            <person name="Li Y."/>
            <person name="Liew Y.J."/>
            <person name="Baumgarten S."/>
            <person name="Simakov O."/>
            <person name="Wilson M."/>
            <person name="Piel J."/>
            <person name="Ashoor H."/>
            <person name="Bougouffa S."/>
            <person name="Bajic V.B."/>
            <person name="Ryu T."/>
            <person name="Ravasi T."/>
            <person name="Bayer T."/>
            <person name="Micklem G."/>
            <person name="Kim H."/>
            <person name="Bhak J."/>
            <person name="Lajeunesse T.C."/>
            <person name="Voolstra C.R."/>
        </authorList>
    </citation>
    <scope>NUCLEOTIDE SEQUENCE [LARGE SCALE GENOMIC DNA]</scope>
    <source>
        <strain evidence="2 3">CCMP2467</strain>
    </source>
</reference>
<keyword evidence="1" id="KW-0812">Transmembrane</keyword>
<feature type="transmembrane region" description="Helical" evidence="1">
    <location>
        <begin position="723"/>
        <end position="742"/>
    </location>
</feature>